<protein>
    <submittedName>
        <fullName evidence="2">Uncharacterized protein</fullName>
    </submittedName>
</protein>
<reference evidence="2 3" key="1">
    <citation type="submission" date="2020-08" db="EMBL/GenBank/DDBJ databases">
        <title>Genomic Encyclopedia of Type Strains, Phase III (KMG-III): the genomes of soil and plant-associated and newly described type strains.</title>
        <authorList>
            <person name="Whitman W."/>
        </authorList>
    </citation>
    <scope>NUCLEOTIDE SEQUENCE [LARGE SCALE GENOMIC DNA]</scope>
    <source>
        <strain evidence="2 3">CECT 3146</strain>
    </source>
</reference>
<accession>A0A7W8B2U4</accession>
<dbReference type="AlphaFoldDB" id="A0A7W8B2U4"/>
<gene>
    <name evidence="2" type="ORF">FHS40_006989</name>
</gene>
<feature type="chain" id="PRO_5031524550" evidence="1">
    <location>
        <begin position="28"/>
        <end position="74"/>
    </location>
</feature>
<keyword evidence="3" id="KW-1185">Reference proteome</keyword>
<keyword evidence="1" id="KW-0732">Signal</keyword>
<evidence type="ECO:0000313" key="2">
    <source>
        <dbReference type="EMBL" id="MBB5107872.1"/>
    </source>
</evidence>
<comment type="caution">
    <text evidence="2">The sequence shown here is derived from an EMBL/GenBank/DDBJ whole genome shotgun (WGS) entry which is preliminary data.</text>
</comment>
<dbReference type="EMBL" id="JACHJD010000015">
    <property type="protein sequence ID" value="MBB5107872.1"/>
    <property type="molecule type" value="Genomic_DNA"/>
</dbReference>
<sequence length="74" mass="7788">MRRIALALGSVVAAGTLALAVPGSALAAEGVLVVPRVGLRRRAHRGRRLPGLHDLGVRRERIHPLKGDRTGGRG</sequence>
<evidence type="ECO:0000256" key="1">
    <source>
        <dbReference type="SAM" id="SignalP"/>
    </source>
</evidence>
<name>A0A7W8B2U4_STRST</name>
<proteinExistence type="predicted"/>
<feature type="signal peptide" evidence="1">
    <location>
        <begin position="1"/>
        <end position="27"/>
    </location>
</feature>
<evidence type="ECO:0000313" key="3">
    <source>
        <dbReference type="Proteomes" id="UP000549009"/>
    </source>
</evidence>
<organism evidence="2 3">
    <name type="scientific">Streptomyces spectabilis</name>
    <dbReference type="NCBI Taxonomy" id="68270"/>
    <lineage>
        <taxon>Bacteria</taxon>
        <taxon>Bacillati</taxon>
        <taxon>Actinomycetota</taxon>
        <taxon>Actinomycetes</taxon>
        <taxon>Kitasatosporales</taxon>
        <taxon>Streptomycetaceae</taxon>
        <taxon>Streptomyces</taxon>
    </lineage>
</organism>
<dbReference type="Proteomes" id="UP000549009">
    <property type="component" value="Unassembled WGS sequence"/>
</dbReference>